<evidence type="ECO:0000313" key="1">
    <source>
        <dbReference type="EMBL" id="SIQ14614.1"/>
    </source>
</evidence>
<dbReference type="RefSeq" id="WP_076425260.1">
    <property type="nucleotide sequence ID" value="NZ_FTMP01000002.1"/>
</dbReference>
<name>A0A1N6QDE1_AQUAC</name>
<dbReference type="GO" id="GO:0003700">
    <property type="term" value="F:DNA-binding transcription factor activity"/>
    <property type="evidence" value="ECO:0007669"/>
    <property type="project" value="InterPro"/>
</dbReference>
<dbReference type="InterPro" id="IPR036390">
    <property type="entry name" value="WH_DNA-bd_sf"/>
</dbReference>
<evidence type="ECO:0000313" key="2">
    <source>
        <dbReference type="Proteomes" id="UP000185841"/>
    </source>
</evidence>
<sequence length="92" mass="10434">MDANERRQLRDLLQGAGLKVSLVRLKVLDVLQRCERGLRSRDLHEHLRLADEQISVLSVRQVLSRLLACGLVTRDDEGLYRLHRSPPVALAG</sequence>
<dbReference type="Pfam" id="PF01475">
    <property type="entry name" value="FUR"/>
    <property type="match status" value="1"/>
</dbReference>
<dbReference type="Proteomes" id="UP000185841">
    <property type="component" value="Unassembled WGS sequence"/>
</dbReference>
<accession>A0A1N6QDE1</accession>
<organism evidence="1 2">
    <name type="scientific">Aquipseudomonas alcaligenes</name>
    <name type="common">Pseudomonas alcaligenes</name>
    <dbReference type="NCBI Taxonomy" id="43263"/>
    <lineage>
        <taxon>Bacteria</taxon>
        <taxon>Pseudomonadati</taxon>
        <taxon>Pseudomonadota</taxon>
        <taxon>Gammaproteobacteria</taxon>
        <taxon>Pseudomonadales</taxon>
        <taxon>Pseudomonadaceae</taxon>
        <taxon>Aquipseudomonas</taxon>
    </lineage>
</organism>
<reference evidence="1 2" key="1">
    <citation type="submission" date="2017-01" db="EMBL/GenBank/DDBJ databases">
        <authorList>
            <person name="Mah S.A."/>
            <person name="Swanson W.J."/>
            <person name="Moy G.W."/>
            <person name="Vacquier V.D."/>
        </authorList>
    </citation>
    <scope>NUCLEOTIDE SEQUENCE [LARGE SCALE GENOMIC DNA]</scope>
    <source>
        <strain evidence="1 2">RU36E</strain>
    </source>
</reference>
<dbReference type="EMBL" id="FTMP01000002">
    <property type="protein sequence ID" value="SIQ14614.1"/>
    <property type="molecule type" value="Genomic_DNA"/>
</dbReference>
<dbReference type="AlphaFoldDB" id="A0A1N6QDE1"/>
<dbReference type="InterPro" id="IPR002481">
    <property type="entry name" value="FUR"/>
</dbReference>
<proteinExistence type="predicted"/>
<dbReference type="InterPro" id="IPR036388">
    <property type="entry name" value="WH-like_DNA-bd_sf"/>
</dbReference>
<dbReference type="SUPFAM" id="SSF46785">
    <property type="entry name" value="Winged helix' DNA-binding domain"/>
    <property type="match status" value="1"/>
</dbReference>
<gene>
    <name evidence="1" type="ORF">SAMN05878282_102391</name>
</gene>
<dbReference type="Gene3D" id="1.10.10.10">
    <property type="entry name" value="Winged helix-like DNA-binding domain superfamily/Winged helix DNA-binding domain"/>
    <property type="match status" value="1"/>
</dbReference>
<protein>
    <submittedName>
        <fullName evidence="1">Ferric uptake regulator family protein</fullName>
    </submittedName>
</protein>